<evidence type="ECO:0000259" key="11">
    <source>
        <dbReference type="Pfam" id="PF00218"/>
    </source>
</evidence>
<evidence type="ECO:0000256" key="5">
    <source>
        <dbReference type="ARBA" id="ARBA00022605"/>
    </source>
</evidence>
<reference evidence="12" key="2">
    <citation type="submission" date="2020-09" db="EMBL/GenBank/DDBJ databases">
        <authorList>
            <person name="Sun Q."/>
            <person name="Zhou Y."/>
        </authorList>
    </citation>
    <scope>NUCLEOTIDE SEQUENCE</scope>
    <source>
        <strain evidence="12">CGMCC 1.7081</strain>
    </source>
</reference>
<keyword evidence="7 10" id="KW-0822">Tryptophan biosynthesis</keyword>
<reference evidence="12" key="1">
    <citation type="journal article" date="2014" name="Int. J. Syst. Evol. Microbiol.">
        <title>Complete genome sequence of Corynebacterium casei LMG S-19264T (=DSM 44701T), isolated from a smear-ripened cheese.</title>
        <authorList>
            <consortium name="US DOE Joint Genome Institute (JGI-PGF)"/>
            <person name="Walter F."/>
            <person name="Albersmeier A."/>
            <person name="Kalinowski J."/>
            <person name="Ruckert C."/>
        </authorList>
    </citation>
    <scope>NUCLEOTIDE SEQUENCE</scope>
    <source>
        <strain evidence="12">CGMCC 1.7081</strain>
    </source>
</reference>
<gene>
    <name evidence="10 12" type="primary">trpC</name>
    <name evidence="12" type="ORF">GCM10010961_16210</name>
</gene>
<comment type="caution">
    <text evidence="12">The sequence shown here is derived from an EMBL/GenBank/DDBJ whole genome shotgun (WGS) entry which is preliminary data.</text>
</comment>
<dbReference type="InterPro" id="IPR045186">
    <property type="entry name" value="Indole-3-glycerol_P_synth"/>
</dbReference>
<dbReference type="InterPro" id="IPR013798">
    <property type="entry name" value="Indole-3-glycerol_P_synth_dom"/>
</dbReference>
<evidence type="ECO:0000256" key="1">
    <source>
        <dbReference type="ARBA" id="ARBA00001633"/>
    </source>
</evidence>
<keyword evidence="5 10" id="KW-0028">Amino-acid biosynthesis</keyword>
<evidence type="ECO:0000256" key="6">
    <source>
        <dbReference type="ARBA" id="ARBA00022793"/>
    </source>
</evidence>
<name>A0A8J3ME97_9RHOB</name>
<evidence type="ECO:0000256" key="9">
    <source>
        <dbReference type="ARBA" id="ARBA00023239"/>
    </source>
</evidence>
<dbReference type="PANTHER" id="PTHR22854">
    <property type="entry name" value="TRYPTOPHAN BIOSYNTHESIS PROTEIN"/>
    <property type="match status" value="1"/>
</dbReference>
<keyword evidence="9 10" id="KW-0456">Lyase</keyword>
<dbReference type="AlphaFoldDB" id="A0A8J3ME97"/>
<dbReference type="NCBIfam" id="NF001377">
    <property type="entry name" value="PRK00278.2-4"/>
    <property type="match status" value="1"/>
</dbReference>
<keyword evidence="8 10" id="KW-0057">Aromatic amino acid biosynthesis</keyword>
<dbReference type="SUPFAM" id="SSF51366">
    <property type="entry name" value="Ribulose-phoshate binding barrel"/>
    <property type="match status" value="1"/>
</dbReference>
<dbReference type="EMBL" id="BNAP01000004">
    <property type="protein sequence ID" value="GHG87624.1"/>
    <property type="molecule type" value="Genomic_DNA"/>
</dbReference>
<dbReference type="GO" id="GO:0004640">
    <property type="term" value="F:phosphoribosylanthranilate isomerase activity"/>
    <property type="evidence" value="ECO:0007669"/>
    <property type="project" value="TreeGrafter"/>
</dbReference>
<dbReference type="NCBIfam" id="NF001370">
    <property type="entry name" value="PRK00278.1-2"/>
    <property type="match status" value="1"/>
</dbReference>
<feature type="domain" description="Indole-3-glycerol phosphate synthase" evidence="11">
    <location>
        <begin position="6"/>
        <end position="260"/>
    </location>
</feature>
<dbReference type="Pfam" id="PF00218">
    <property type="entry name" value="IGPS"/>
    <property type="match status" value="1"/>
</dbReference>
<dbReference type="UniPathway" id="UPA00035">
    <property type="reaction ID" value="UER00043"/>
</dbReference>
<dbReference type="PROSITE" id="PS00614">
    <property type="entry name" value="IGPS"/>
    <property type="match status" value="1"/>
</dbReference>
<evidence type="ECO:0000256" key="4">
    <source>
        <dbReference type="ARBA" id="ARBA00018080"/>
    </source>
</evidence>
<evidence type="ECO:0000256" key="3">
    <source>
        <dbReference type="ARBA" id="ARBA00012362"/>
    </source>
</evidence>
<dbReference type="RefSeq" id="WP_028093101.1">
    <property type="nucleotide sequence ID" value="NZ_BNAP01000004.1"/>
</dbReference>
<comment type="similarity">
    <text evidence="10">Belongs to the TrpC family.</text>
</comment>
<dbReference type="InterPro" id="IPR001468">
    <property type="entry name" value="Indole-3-GlycerolPSynthase_CS"/>
</dbReference>
<comment type="catalytic activity">
    <reaction evidence="1 10">
        <text>1-(2-carboxyphenylamino)-1-deoxy-D-ribulose 5-phosphate + H(+) = (1S,2R)-1-C-(indol-3-yl)glycerol 3-phosphate + CO2 + H2O</text>
        <dbReference type="Rhea" id="RHEA:23476"/>
        <dbReference type="ChEBI" id="CHEBI:15377"/>
        <dbReference type="ChEBI" id="CHEBI:15378"/>
        <dbReference type="ChEBI" id="CHEBI:16526"/>
        <dbReference type="ChEBI" id="CHEBI:58613"/>
        <dbReference type="ChEBI" id="CHEBI:58866"/>
        <dbReference type="EC" id="4.1.1.48"/>
    </reaction>
</comment>
<dbReference type="PANTHER" id="PTHR22854:SF2">
    <property type="entry name" value="INDOLE-3-GLYCEROL-PHOSPHATE SYNTHASE"/>
    <property type="match status" value="1"/>
</dbReference>
<dbReference type="GO" id="GO:0000162">
    <property type="term" value="P:L-tryptophan biosynthetic process"/>
    <property type="evidence" value="ECO:0007669"/>
    <property type="project" value="UniProtKB-UniRule"/>
</dbReference>
<keyword evidence="13" id="KW-1185">Reference proteome</keyword>
<sequence>MTETVLDRIKAYKLEEVAADKAAKPLDEVEAEAHAASPVRPFAEALQQASRSGYGLIAEIKKASPSKGLIRPDFDPPALAQAYQAGGATCLSVLTDTPSFQGAKEFLTQARAACDLPALRKDFMYDPYQVVEARALGADCILIIMASVSDALAQELEQTAMDWGMSVLIEVHDQDELERATLLKSPLIGINNRNLHTFETTLDTSRKLSKLVPADRTIVSESGLNSPEDLAEMARYGARCFLIGESLMRQDDVADATRHLLANPLVAPGGMM</sequence>
<evidence type="ECO:0000256" key="2">
    <source>
        <dbReference type="ARBA" id="ARBA00004696"/>
    </source>
</evidence>
<dbReference type="Gene3D" id="3.20.20.70">
    <property type="entry name" value="Aldolase class I"/>
    <property type="match status" value="1"/>
</dbReference>
<dbReference type="FunFam" id="3.20.20.70:FF:000024">
    <property type="entry name" value="Indole-3-glycerol phosphate synthase"/>
    <property type="match status" value="1"/>
</dbReference>
<dbReference type="CDD" id="cd00331">
    <property type="entry name" value="IGPS"/>
    <property type="match status" value="1"/>
</dbReference>
<keyword evidence="6 10" id="KW-0210">Decarboxylase</keyword>
<evidence type="ECO:0000256" key="10">
    <source>
        <dbReference type="HAMAP-Rule" id="MF_00134"/>
    </source>
</evidence>
<protein>
    <recommendedName>
        <fullName evidence="4 10">Indole-3-glycerol phosphate synthase</fullName>
        <shortName evidence="10">IGPS</shortName>
        <ecNumber evidence="3 10">4.1.1.48</ecNumber>
    </recommendedName>
</protein>
<evidence type="ECO:0000313" key="13">
    <source>
        <dbReference type="Proteomes" id="UP000611500"/>
    </source>
</evidence>
<accession>A0A8J3ME97</accession>
<organism evidence="12 13">
    <name type="scientific">Pseudodonghicola xiamenensis</name>
    <dbReference type="NCBI Taxonomy" id="337702"/>
    <lineage>
        <taxon>Bacteria</taxon>
        <taxon>Pseudomonadati</taxon>
        <taxon>Pseudomonadota</taxon>
        <taxon>Alphaproteobacteria</taxon>
        <taxon>Rhodobacterales</taxon>
        <taxon>Paracoccaceae</taxon>
        <taxon>Pseudodonghicola</taxon>
    </lineage>
</organism>
<evidence type="ECO:0000256" key="7">
    <source>
        <dbReference type="ARBA" id="ARBA00022822"/>
    </source>
</evidence>
<evidence type="ECO:0000313" key="12">
    <source>
        <dbReference type="EMBL" id="GHG87624.1"/>
    </source>
</evidence>
<dbReference type="HAMAP" id="MF_00134_B">
    <property type="entry name" value="IGPS_B"/>
    <property type="match status" value="1"/>
</dbReference>
<dbReference type="InterPro" id="IPR013785">
    <property type="entry name" value="Aldolase_TIM"/>
</dbReference>
<dbReference type="NCBIfam" id="NF001373">
    <property type="entry name" value="PRK00278.1-6"/>
    <property type="match status" value="1"/>
</dbReference>
<evidence type="ECO:0000256" key="8">
    <source>
        <dbReference type="ARBA" id="ARBA00023141"/>
    </source>
</evidence>
<dbReference type="Proteomes" id="UP000611500">
    <property type="component" value="Unassembled WGS sequence"/>
</dbReference>
<proteinExistence type="inferred from homology"/>
<comment type="pathway">
    <text evidence="2 10">Amino-acid biosynthesis; L-tryptophan biosynthesis; L-tryptophan from chorismate: step 4/5.</text>
</comment>
<dbReference type="EC" id="4.1.1.48" evidence="3 10"/>
<dbReference type="InterPro" id="IPR011060">
    <property type="entry name" value="RibuloseP-bd_barrel"/>
</dbReference>
<dbReference type="GO" id="GO:0004425">
    <property type="term" value="F:indole-3-glycerol-phosphate synthase activity"/>
    <property type="evidence" value="ECO:0007669"/>
    <property type="project" value="UniProtKB-UniRule"/>
</dbReference>